<evidence type="ECO:0000256" key="1">
    <source>
        <dbReference type="ARBA" id="ARBA00022801"/>
    </source>
</evidence>
<dbReference type="InterPro" id="IPR015797">
    <property type="entry name" value="NUDIX_hydrolase-like_dom_sf"/>
</dbReference>
<organism evidence="4 5">
    <name type="scientific">Nocardioides cavernae</name>
    <dbReference type="NCBI Taxonomy" id="1921566"/>
    <lineage>
        <taxon>Bacteria</taxon>
        <taxon>Bacillati</taxon>
        <taxon>Actinomycetota</taxon>
        <taxon>Actinomycetes</taxon>
        <taxon>Propionibacteriales</taxon>
        <taxon>Nocardioidaceae</taxon>
        <taxon>Nocardioides</taxon>
    </lineage>
</organism>
<name>A0A7Y9H5C5_9ACTN</name>
<dbReference type="Gene3D" id="3.90.79.10">
    <property type="entry name" value="Nucleoside Triphosphate Pyrophosphohydrolase"/>
    <property type="match status" value="1"/>
</dbReference>
<dbReference type="EC" id="3.6.1.13" evidence="4"/>
<evidence type="ECO:0000313" key="4">
    <source>
        <dbReference type="EMBL" id="NYE38180.1"/>
    </source>
</evidence>
<dbReference type="Proteomes" id="UP000549911">
    <property type="component" value="Unassembled WGS sequence"/>
</dbReference>
<keyword evidence="5" id="KW-1185">Reference proteome</keyword>
<dbReference type="SUPFAM" id="SSF55811">
    <property type="entry name" value="Nudix"/>
    <property type="match status" value="1"/>
</dbReference>
<evidence type="ECO:0000256" key="2">
    <source>
        <dbReference type="SAM" id="MobiDB-lite"/>
    </source>
</evidence>
<dbReference type="PANTHER" id="PTHR11839">
    <property type="entry name" value="UDP/ADP-SUGAR PYROPHOSPHATASE"/>
    <property type="match status" value="1"/>
</dbReference>
<dbReference type="PROSITE" id="PS51462">
    <property type="entry name" value="NUDIX"/>
    <property type="match status" value="1"/>
</dbReference>
<evidence type="ECO:0000259" key="3">
    <source>
        <dbReference type="PROSITE" id="PS51462"/>
    </source>
</evidence>
<dbReference type="GO" id="GO:0047631">
    <property type="term" value="F:ADP-ribose diphosphatase activity"/>
    <property type="evidence" value="ECO:0007669"/>
    <property type="project" value="UniProtKB-EC"/>
</dbReference>
<dbReference type="Pfam" id="PF00293">
    <property type="entry name" value="NUDIX"/>
    <property type="match status" value="1"/>
</dbReference>
<reference evidence="4 5" key="1">
    <citation type="submission" date="2020-07" db="EMBL/GenBank/DDBJ databases">
        <authorList>
            <person name="Partida-Martinez L."/>
            <person name="Huntemann M."/>
            <person name="Clum A."/>
            <person name="Wang J."/>
            <person name="Palaniappan K."/>
            <person name="Ritter S."/>
            <person name="Chen I.-M."/>
            <person name="Stamatis D."/>
            <person name="Reddy T."/>
            <person name="O'Malley R."/>
            <person name="Daum C."/>
            <person name="Shapiro N."/>
            <person name="Ivanova N."/>
            <person name="Kyrpides N."/>
            <person name="Woyke T."/>
        </authorList>
    </citation>
    <scope>NUCLEOTIDE SEQUENCE [LARGE SCALE GENOMIC DNA]</scope>
    <source>
        <strain evidence="4 5">AT2.17</strain>
    </source>
</reference>
<feature type="region of interest" description="Disordered" evidence="2">
    <location>
        <begin position="1"/>
        <end position="22"/>
    </location>
</feature>
<sequence length="222" mass="24543">MSVESGSTPADRPAEPLADRPMSWPVVSSRDLHRDDWVVALREDTITRPGHPEQFSRVSLEHPGAVIVLAVDADERVVCLRQYRHTSGHEFVELPAGLRDAGDEPAVETAKRELQEEVELQASDWRLLLSTYSSAGITDEVHEIFLARGLSPAPRGDFEMRHEEAEMETLWVAMPDLLDAVLEGRVREGPLAQAVLAYDVLKRRGSLGPIPDPSPDQTLDAG</sequence>
<dbReference type="AlphaFoldDB" id="A0A7Y9H5C5"/>
<keyword evidence="1 4" id="KW-0378">Hydrolase</keyword>
<evidence type="ECO:0000313" key="5">
    <source>
        <dbReference type="Proteomes" id="UP000549911"/>
    </source>
</evidence>
<reference evidence="4 5" key="2">
    <citation type="submission" date="2020-08" db="EMBL/GenBank/DDBJ databases">
        <title>The Agave Microbiome: Exploring the role of microbial communities in plant adaptations to desert environments.</title>
        <authorList>
            <person name="Partida-Martinez L.P."/>
        </authorList>
    </citation>
    <scope>NUCLEOTIDE SEQUENCE [LARGE SCALE GENOMIC DNA]</scope>
    <source>
        <strain evidence="4 5">AT2.17</strain>
    </source>
</reference>
<dbReference type="InterPro" id="IPR000086">
    <property type="entry name" value="NUDIX_hydrolase_dom"/>
</dbReference>
<gene>
    <name evidence="4" type="ORF">F4692_003325</name>
</gene>
<dbReference type="RefSeq" id="WP_179620793.1">
    <property type="nucleotide sequence ID" value="NZ_JACCBW010000003.1"/>
</dbReference>
<dbReference type="GO" id="GO:0019693">
    <property type="term" value="P:ribose phosphate metabolic process"/>
    <property type="evidence" value="ECO:0007669"/>
    <property type="project" value="TreeGrafter"/>
</dbReference>
<accession>A0A7Y9H5C5</accession>
<proteinExistence type="predicted"/>
<feature type="domain" description="Nudix hydrolase" evidence="3">
    <location>
        <begin position="60"/>
        <end position="199"/>
    </location>
</feature>
<dbReference type="GO" id="GO:0006753">
    <property type="term" value="P:nucleoside phosphate metabolic process"/>
    <property type="evidence" value="ECO:0007669"/>
    <property type="project" value="TreeGrafter"/>
</dbReference>
<dbReference type="EMBL" id="JACCBW010000003">
    <property type="protein sequence ID" value="NYE38180.1"/>
    <property type="molecule type" value="Genomic_DNA"/>
</dbReference>
<dbReference type="GO" id="GO:0005829">
    <property type="term" value="C:cytosol"/>
    <property type="evidence" value="ECO:0007669"/>
    <property type="project" value="TreeGrafter"/>
</dbReference>
<dbReference type="PANTHER" id="PTHR11839:SF31">
    <property type="entry name" value="ADP-RIBOSE PYROPHOSPHATASE"/>
    <property type="match status" value="1"/>
</dbReference>
<comment type="caution">
    <text evidence="4">The sequence shown here is derived from an EMBL/GenBank/DDBJ whole genome shotgun (WGS) entry which is preliminary data.</text>
</comment>
<protein>
    <submittedName>
        <fullName evidence="4">ADP-ribose pyrophosphatase</fullName>
        <ecNumber evidence="4">3.6.1.13</ecNumber>
    </submittedName>
</protein>